<evidence type="ECO:0000259" key="2">
    <source>
        <dbReference type="Pfam" id="PF22936"/>
    </source>
</evidence>
<sequence>MAYSILGKISRDSNAYEHIIDSMVPNINSPINTQQVLDKLSELLQHKNTKTNFQKRLKIAENSALLTDSSSFPYKIRYFFQDGKSNPKNMTHKPKNCWAEHPEFRPNQKKNKKKSSDPEMHQTVLEALFTSKETTRGTPMSFVIDCGATHHMFHDINLFKDLTLSPDEKIATSYPSSNLLCKGRVTVEISVDNKLFKLENCLYVPRLTRNLVSLLDLCSKPITITRNGLSFYLSKHDQQFLRGDIINKLR</sequence>
<dbReference type="PANTHER" id="PTHR47592:SF27">
    <property type="entry name" value="OS08G0421700 PROTEIN"/>
    <property type="match status" value="1"/>
</dbReference>
<evidence type="ECO:0000256" key="1">
    <source>
        <dbReference type="SAM" id="MobiDB-lite"/>
    </source>
</evidence>
<accession>A0A9Q3H2E2</accession>
<evidence type="ECO:0000313" key="3">
    <source>
        <dbReference type="EMBL" id="MBW0488517.1"/>
    </source>
</evidence>
<comment type="caution">
    <text evidence="3">The sequence shown here is derived from an EMBL/GenBank/DDBJ whole genome shotgun (WGS) entry which is preliminary data.</text>
</comment>
<protein>
    <recommendedName>
        <fullName evidence="2">Retrovirus-related Pol polyprotein from transposon TNT 1-94-like beta-barrel domain-containing protein</fullName>
    </recommendedName>
</protein>
<evidence type="ECO:0000313" key="4">
    <source>
        <dbReference type="Proteomes" id="UP000765509"/>
    </source>
</evidence>
<organism evidence="3 4">
    <name type="scientific">Austropuccinia psidii MF-1</name>
    <dbReference type="NCBI Taxonomy" id="1389203"/>
    <lineage>
        <taxon>Eukaryota</taxon>
        <taxon>Fungi</taxon>
        <taxon>Dikarya</taxon>
        <taxon>Basidiomycota</taxon>
        <taxon>Pucciniomycotina</taxon>
        <taxon>Pucciniomycetes</taxon>
        <taxon>Pucciniales</taxon>
        <taxon>Sphaerophragmiaceae</taxon>
        <taxon>Austropuccinia</taxon>
    </lineage>
</organism>
<reference evidence="3" key="1">
    <citation type="submission" date="2021-03" db="EMBL/GenBank/DDBJ databases">
        <title>Draft genome sequence of rust myrtle Austropuccinia psidii MF-1, a brazilian biotype.</title>
        <authorList>
            <person name="Quecine M.C."/>
            <person name="Pachon D.M.R."/>
            <person name="Bonatelli M.L."/>
            <person name="Correr F.H."/>
            <person name="Franceschini L.M."/>
            <person name="Leite T.F."/>
            <person name="Margarido G.R.A."/>
            <person name="Almeida C.A."/>
            <person name="Ferrarezi J.A."/>
            <person name="Labate C.A."/>
        </authorList>
    </citation>
    <scope>NUCLEOTIDE SEQUENCE</scope>
    <source>
        <strain evidence="3">MF-1</strain>
    </source>
</reference>
<dbReference type="AlphaFoldDB" id="A0A9Q3H2E2"/>
<name>A0A9Q3H2E2_9BASI</name>
<dbReference type="PANTHER" id="PTHR47592">
    <property type="entry name" value="PBF68 PROTEIN"/>
    <property type="match status" value="1"/>
</dbReference>
<feature type="region of interest" description="Disordered" evidence="1">
    <location>
        <begin position="93"/>
        <end position="120"/>
    </location>
</feature>
<dbReference type="Proteomes" id="UP000765509">
    <property type="component" value="Unassembled WGS sequence"/>
</dbReference>
<feature type="domain" description="Retrovirus-related Pol polyprotein from transposon TNT 1-94-like beta-barrel" evidence="2">
    <location>
        <begin position="142"/>
        <end position="220"/>
    </location>
</feature>
<dbReference type="OrthoDB" id="3251181at2759"/>
<dbReference type="EMBL" id="AVOT02009635">
    <property type="protein sequence ID" value="MBW0488517.1"/>
    <property type="molecule type" value="Genomic_DNA"/>
</dbReference>
<dbReference type="InterPro" id="IPR054722">
    <property type="entry name" value="PolX-like_BBD"/>
</dbReference>
<gene>
    <name evidence="3" type="ORF">O181_028232</name>
</gene>
<keyword evidence="4" id="KW-1185">Reference proteome</keyword>
<proteinExistence type="predicted"/>
<dbReference type="Pfam" id="PF22936">
    <property type="entry name" value="Pol_BBD"/>
    <property type="match status" value="1"/>
</dbReference>